<dbReference type="InterPro" id="IPR021109">
    <property type="entry name" value="Peptidase_aspartic_dom_sf"/>
</dbReference>
<dbReference type="PANTHER" id="PTHR33067">
    <property type="entry name" value="RNA-DIRECTED DNA POLYMERASE-RELATED"/>
    <property type="match status" value="1"/>
</dbReference>
<reference evidence="2" key="1">
    <citation type="journal article" date="2021" name="Nat. Commun.">
        <title>Genomic analyses provide insights into spinach domestication and the genetic basis of agronomic traits.</title>
        <authorList>
            <person name="Cai X."/>
            <person name="Sun X."/>
            <person name="Xu C."/>
            <person name="Sun H."/>
            <person name="Wang X."/>
            <person name="Ge C."/>
            <person name="Zhang Z."/>
            <person name="Wang Q."/>
            <person name="Fei Z."/>
            <person name="Jiao C."/>
            <person name="Wang Q."/>
        </authorList>
    </citation>
    <scope>NUCLEOTIDE SEQUENCE [LARGE SCALE GENOMIC DNA]</scope>
    <source>
        <strain evidence="2">cv. Varoflay</strain>
    </source>
</reference>
<dbReference type="RefSeq" id="XP_021851968.1">
    <property type="nucleotide sequence ID" value="XM_021996276.2"/>
</dbReference>
<dbReference type="Gene3D" id="2.40.70.10">
    <property type="entry name" value="Acid Proteases"/>
    <property type="match status" value="1"/>
</dbReference>
<name>A0A9R0IM90_SPIOL</name>
<proteinExistence type="predicted"/>
<protein>
    <recommendedName>
        <fullName evidence="4">Aspartic peptidase DDI1-type domain-containing protein</fullName>
    </recommendedName>
</protein>
<sequence>METFIAHQTKKNLDIDKRLSEVNSSVQQLQPHNKIMETQLGKIAQHVGSSSTSSYTQLPSHTVLNPKEHIKAITLSLGKGYEGPVMRKEVDKKRDEGCEEEEKVVSERVQIEQSEQTQCEKSDSKSEEVVTKESEKAPMKPYKPHIPFPHWVVEKNLNEKYSKFLDVMKGLQVNIPFLHAMTQMPTYAKFFKELLTNKAKLEEAIVSLPMKVSSIIQNKLLKKHSDPGSFSIPMKIGDLEPKNSLCDIGASVSLMPLSMAQRLNVGGMKPTRMSLQLADRSVRTPLGVLEDVPV</sequence>
<feature type="region of interest" description="Disordered" evidence="1">
    <location>
        <begin position="108"/>
        <end position="141"/>
    </location>
</feature>
<dbReference type="AlphaFoldDB" id="A0A9R0IM90"/>
<accession>A0A9R0IM90</accession>
<organism evidence="2 3">
    <name type="scientific">Spinacia oleracea</name>
    <name type="common">Spinach</name>
    <dbReference type="NCBI Taxonomy" id="3562"/>
    <lineage>
        <taxon>Eukaryota</taxon>
        <taxon>Viridiplantae</taxon>
        <taxon>Streptophyta</taxon>
        <taxon>Embryophyta</taxon>
        <taxon>Tracheophyta</taxon>
        <taxon>Spermatophyta</taxon>
        <taxon>Magnoliopsida</taxon>
        <taxon>eudicotyledons</taxon>
        <taxon>Gunneridae</taxon>
        <taxon>Pentapetalae</taxon>
        <taxon>Caryophyllales</taxon>
        <taxon>Chenopodiaceae</taxon>
        <taxon>Chenopodioideae</taxon>
        <taxon>Anserineae</taxon>
        <taxon>Spinacia</taxon>
    </lineage>
</organism>
<dbReference type="KEGG" id="soe:110791527"/>
<gene>
    <name evidence="3" type="primary">LOC110791527</name>
</gene>
<reference evidence="3" key="2">
    <citation type="submission" date="2025-08" db="UniProtKB">
        <authorList>
            <consortium name="RefSeq"/>
        </authorList>
    </citation>
    <scope>IDENTIFICATION</scope>
    <source>
        <tissue evidence="3">Leaf</tissue>
    </source>
</reference>
<feature type="compositionally biased region" description="Basic and acidic residues" evidence="1">
    <location>
        <begin position="118"/>
        <end position="138"/>
    </location>
</feature>
<keyword evidence="2" id="KW-1185">Reference proteome</keyword>
<dbReference type="Proteomes" id="UP000813463">
    <property type="component" value="Chromosome 4"/>
</dbReference>
<dbReference type="PANTHER" id="PTHR33067:SF31">
    <property type="entry name" value="RNA-DIRECTED DNA POLYMERASE"/>
    <property type="match status" value="1"/>
</dbReference>
<dbReference type="OrthoDB" id="1702682at2759"/>
<evidence type="ECO:0000313" key="3">
    <source>
        <dbReference type="RefSeq" id="XP_021851968.1"/>
    </source>
</evidence>
<dbReference type="GeneID" id="110791527"/>
<evidence type="ECO:0000313" key="2">
    <source>
        <dbReference type="Proteomes" id="UP000813463"/>
    </source>
</evidence>
<evidence type="ECO:0000256" key="1">
    <source>
        <dbReference type="SAM" id="MobiDB-lite"/>
    </source>
</evidence>
<evidence type="ECO:0008006" key="4">
    <source>
        <dbReference type="Google" id="ProtNLM"/>
    </source>
</evidence>